<feature type="transmembrane region" description="Helical" evidence="2">
    <location>
        <begin position="499"/>
        <end position="520"/>
    </location>
</feature>
<evidence type="ECO:0000256" key="2">
    <source>
        <dbReference type="SAM" id="Phobius"/>
    </source>
</evidence>
<dbReference type="Pfam" id="PF13367">
    <property type="entry name" value="PrsW-protease"/>
    <property type="match status" value="1"/>
</dbReference>
<dbReference type="GO" id="GO:0008237">
    <property type="term" value="F:metallopeptidase activity"/>
    <property type="evidence" value="ECO:0007669"/>
    <property type="project" value="UniProtKB-KW"/>
</dbReference>
<dbReference type="EMBL" id="JAAKZV010000042">
    <property type="protein sequence ID" value="NGN64739.1"/>
    <property type="molecule type" value="Genomic_DNA"/>
</dbReference>
<evidence type="ECO:0000313" key="3">
    <source>
        <dbReference type="EMBL" id="NGN64739.1"/>
    </source>
</evidence>
<dbReference type="InterPro" id="IPR026898">
    <property type="entry name" value="PrsW"/>
</dbReference>
<feature type="transmembrane region" description="Helical" evidence="2">
    <location>
        <begin position="532"/>
        <end position="551"/>
    </location>
</feature>
<name>A0A6G4TXK3_9ACTN</name>
<gene>
    <name evidence="3" type="ORF">G5C51_12605</name>
</gene>
<evidence type="ECO:0000256" key="1">
    <source>
        <dbReference type="SAM" id="MobiDB-lite"/>
    </source>
</evidence>
<feature type="transmembrane region" description="Helical" evidence="2">
    <location>
        <begin position="124"/>
        <end position="146"/>
    </location>
</feature>
<feature type="transmembrane region" description="Helical" evidence="2">
    <location>
        <begin position="198"/>
        <end position="225"/>
    </location>
</feature>
<organism evidence="3 4">
    <name type="scientific">Streptomyces coryli</name>
    <dbReference type="NCBI Taxonomy" id="1128680"/>
    <lineage>
        <taxon>Bacteria</taxon>
        <taxon>Bacillati</taxon>
        <taxon>Actinomycetota</taxon>
        <taxon>Actinomycetes</taxon>
        <taxon>Kitasatosporales</taxon>
        <taxon>Streptomycetaceae</taxon>
        <taxon>Streptomyces</taxon>
    </lineage>
</organism>
<accession>A0A6G4TXK3</accession>
<reference evidence="3 4" key="1">
    <citation type="submission" date="2020-02" db="EMBL/GenBank/DDBJ databases">
        <title>Whole-genome analyses of novel actinobacteria.</title>
        <authorList>
            <person name="Sahin N."/>
        </authorList>
    </citation>
    <scope>NUCLEOTIDE SEQUENCE [LARGE SCALE GENOMIC DNA]</scope>
    <source>
        <strain evidence="3 4">A7024</strain>
    </source>
</reference>
<evidence type="ECO:0000313" key="4">
    <source>
        <dbReference type="Proteomes" id="UP000481583"/>
    </source>
</evidence>
<comment type="caution">
    <text evidence="3">The sequence shown here is derived from an EMBL/GenBank/DDBJ whole genome shotgun (WGS) entry which is preliminary data.</text>
</comment>
<keyword evidence="2" id="KW-0472">Membrane</keyword>
<keyword evidence="3" id="KW-0378">Hydrolase</keyword>
<dbReference type="PANTHER" id="PTHR36844:SF1">
    <property type="entry name" value="PROTEASE PRSW"/>
    <property type="match status" value="1"/>
</dbReference>
<feature type="region of interest" description="Disordered" evidence="1">
    <location>
        <begin position="374"/>
        <end position="394"/>
    </location>
</feature>
<feature type="transmembrane region" description="Helical" evidence="2">
    <location>
        <begin position="21"/>
        <end position="41"/>
    </location>
</feature>
<protein>
    <submittedName>
        <fullName evidence="3">PrsW family intramembrane metalloprotease</fullName>
    </submittedName>
</protein>
<feature type="transmembrane region" description="Helical" evidence="2">
    <location>
        <begin position="83"/>
        <end position="104"/>
    </location>
</feature>
<feature type="compositionally biased region" description="Pro residues" evidence="1">
    <location>
        <begin position="449"/>
        <end position="467"/>
    </location>
</feature>
<proteinExistence type="predicted"/>
<feature type="transmembrane region" description="Helical" evidence="2">
    <location>
        <begin position="47"/>
        <end position="71"/>
    </location>
</feature>
<dbReference type="GO" id="GO:0006508">
    <property type="term" value="P:proteolysis"/>
    <property type="evidence" value="ECO:0007669"/>
    <property type="project" value="UniProtKB-KW"/>
</dbReference>
<feature type="region of interest" description="Disordered" evidence="1">
    <location>
        <begin position="449"/>
        <end position="471"/>
    </location>
</feature>
<keyword evidence="4" id="KW-1185">Reference proteome</keyword>
<dbReference type="Proteomes" id="UP000481583">
    <property type="component" value="Unassembled WGS sequence"/>
</dbReference>
<dbReference type="PANTHER" id="PTHR36844">
    <property type="entry name" value="PROTEASE PRSW"/>
    <property type="match status" value="1"/>
</dbReference>
<keyword evidence="3" id="KW-0645">Protease</keyword>
<dbReference type="RefSeq" id="WP_165236514.1">
    <property type="nucleotide sequence ID" value="NZ_JAAKZV010000042.1"/>
</dbReference>
<feature type="transmembrane region" description="Helical" evidence="2">
    <location>
        <begin position="266"/>
        <end position="286"/>
    </location>
</feature>
<feature type="transmembrane region" description="Helical" evidence="2">
    <location>
        <begin position="237"/>
        <end position="254"/>
    </location>
</feature>
<sequence>MDHVIPAAPPKRPALWRRPKVWLVLFIVVLCATGATTLYVLQSEVGLGGFIGGMLFAAVPVPLVLWGLVWLDRPDPGPVRNVVLSFAWGACAATLTAMLLNSWFRVQIADLSPVSAHDADRLTAIVGAPVVEETGKAVVVLLVLWFRRRELRGITDGIVLAGASAAGFAFVENILYIGSGFVDDVNEAGDEEGQAPGALLIFFARGALSPFAHPLFTAMTGIGIALAVRSRRRSGRVLWPLAGLGGAMLLHALWNAGAMVHQAAFMLLYALLFAPTLGGVIWLAVWDRQRVLAAVREQLPRYAAAGWLEPMEIAALGSRAARRTGREFITGWHGKQAGKEYDAYVRAATRLARLRAGHAEAFGEAVPRADAGGAQHFGEAAPAPDASGGESTSAGVPAVAVNGAVAVPELARQERQYLDAIYQRRHLIRPALLYAASRRGRWVPVPVGGPGPGAAPPMQPPTQPPLAKPAGRGDALATTALVLGIAGVLAGAAMQLFWLAYPLGAAALGFGAGAIARVRAGRSTARGVSRTAVGLGGAAVVLSAIGMLLFFEYSDSVPDETRPKDGIGVRDRSAD</sequence>
<feature type="transmembrane region" description="Helical" evidence="2">
    <location>
        <begin position="475"/>
        <end position="493"/>
    </location>
</feature>
<keyword evidence="3" id="KW-0482">Metalloprotease</keyword>
<keyword evidence="2" id="KW-0812">Transmembrane</keyword>
<keyword evidence="2" id="KW-1133">Transmembrane helix</keyword>
<feature type="transmembrane region" description="Helical" evidence="2">
    <location>
        <begin position="158"/>
        <end position="178"/>
    </location>
</feature>
<dbReference type="AlphaFoldDB" id="A0A6G4TXK3"/>